<dbReference type="PANTHER" id="PTHR11717:SF31">
    <property type="entry name" value="LOW MOLECULAR WEIGHT PROTEIN-TYROSINE-PHOSPHATASE ETP-RELATED"/>
    <property type="match status" value="1"/>
</dbReference>
<dbReference type="SMART" id="SM00226">
    <property type="entry name" value="LMWPc"/>
    <property type="match status" value="1"/>
</dbReference>
<protein>
    <submittedName>
        <fullName evidence="6">Low molecular weight phosphatase family protein</fullName>
    </submittedName>
</protein>
<evidence type="ECO:0000313" key="7">
    <source>
        <dbReference type="Proteomes" id="UP000216063"/>
    </source>
</evidence>
<sequence length="171" mass="18399">MHVLFVCTGNICRSPTAERLAVTFAARLGIADFTASSAGVRAVIAHPIHQKSVPVLEELGGNASDFAARQLTQKIASAADLVLTMTRAHRDAVLELAPRQLVRTFTLAEAARLAVEFGAQDIKDLASLRSRIATHEFVDIPDPIGQDAESFSRVGFLIAELLPPVLELCRS</sequence>
<evidence type="ECO:0000256" key="4">
    <source>
        <dbReference type="PIRSR" id="PIRSR617867-1"/>
    </source>
</evidence>
<reference evidence="6 7" key="1">
    <citation type="submission" date="2017-07" db="EMBL/GenBank/DDBJ databases">
        <title>The new phylogeny of genus Mycobacterium.</title>
        <authorList>
            <person name="Tortoli E."/>
            <person name="Trovato A."/>
            <person name="Cirillo D.M."/>
        </authorList>
    </citation>
    <scope>NUCLEOTIDE SEQUENCE [LARGE SCALE GENOMIC DNA]</scope>
    <source>
        <strain evidence="6 7">ATCC 33027</strain>
    </source>
</reference>
<dbReference type="RefSeq" id="WP_094484579.1">
    <property type="nucleotide sequence ID" value="NZ_NOZR01000046.1"/>
</dbReference>
<organism evidence="6 7">
    <name type="scientific">Mycolicibacterium sphagni</name>
    <dbReference type="NCBI Taxonomy" id="1786"/>
    <lineage>
        <taxon>Bacteria</taxon>
        <taxon>Bacillati</taxon>
        <taxon>Actinomycetota</taxon>
        <taxon>Actinomycetes</taxon>
        <taxon>Mycobacteriales</taxon>
        <taxon>Mycobacteriaceae</taxon>
        <taxon>Mycolicibacterium</taxon>
    </lineage>
</organism>
<dbReference type="PANTHER" id="PTHR11717">
    <property type="entry name" value="LOW MOLECULAR WEIGHT PROTEIN TYROSINE PHOSPHATASE"/>
    <property type="match status" value="1"/>
</dbReference>
<dbReference type="Gene3D" id="3.40.50.2300">
    <property type="match status" value="1"/>
</dbReference>
<evidence type="ECO:0000259" key="5">
    <source>
        <dbReference type="SMART" id="SM00226"/>
    </source>
</evidence>
<accession>A0A255D5U9</accession>
<comment type="similarity">
    <text evidence="1">Belongs to the low molecular weight phosphotyrosine protein phosphatase family.</text>
</comment>
<gene>
    <name evidence="6" type="ORF">CG716_28905</name>
</gene>
<comment type="caution">
    <text evidence="6">The sequence shown here is derived from an EMBL/GenBank/DDBJ whole genome shotgun (WGS) entry which is preliminary data.</text>
</comment>
<evidence type="ECO:0000256" key="2">
    <source>
        <dbReference type="ARBA" id="ARBA00022801"/>
    </source>
</evidence>
<feature type="active site" description="Nucleophile" evidence="4">
    <location>
        <position position="7"/>
    </location>
</feature>
<dbReference type="Pfam" id="PF01451">
    <property type="entry name" value="LMWPc"/>
    <property type="match status" value="1"/>
</dbReference>
<keyword evidence="3" id="KW-0904">Protein phosphatase</keyword>
<dbReference type="InterPro" id="IPR023485">
    <property type="entry name" value="Ptyr_pPase"/>
</dbReference>
<dbReference type="PRINTS" id="PR00719">
    <property type="entry name" value="LMWPTPASE"/>
</dbReference>
<keyword evidence="2" id="KW-0378">Hydrolase</keyword>
<dbReference type="Proteomes" id="UP000216063">
    <property type="component" value="Unassembled WGS sequence"/>
</dbReference>
<dbReference type="AlphaFoldDB" id="A0A255D5U9"/>
<proteinExistence type="inferred from homology"/>
<dbReference type="GO" id="GO:0004725">
    <property type="term" value="F:protein tyrosine phosphatase activity"/>
    <property type="evidence" value="ECO:0007669"/>
    <property type="project" value="InterPro"/>
</dbReference>
<feature type="domain" description="Phosphotyrosine protein phosphatase I" evidence="5">
    <location>
        <begin position="1"/>
        <end position="168"/>
    </location>
</feature>
<dbReference type="InterPro" id="IPR017867">
    <property type="entry name" value="Tyr_phospatase_low_mol_wt"/>
</dbReference>
<name>A0A255D5U9_9MYCO</name>
<evidence type="ECO:0000256" key="3">
    <source>
        <dbReference type="ARBA" id="ARBA00022912"/>
    </source>
</evidence>
<feature type="active site" description="Nucleophile" evidence="4">
    <location>
        <position position="13"/>
    </location>
</feature>
<evidence type="ECO:0000313" key="6">
    <source>
        <dbReference type="EMBL" id="OYN74360.1"/>
    </source>
</evidence>
<dbReference type="InterPro" id="IPR036196">
    <property type="entry name" value="Ptyr_pPase_sf"/>
</dbReference>
<evidence type="ECO:0000256" key="1">
    <source>
        <dbReference type="ARBA" id="ARBA00011063"/>
    </source>
</evidence>
<dbReference type="SUPFAM" id="SSF52788">
    <property type="entry name" value="Phosphotyrosine protein phosphatases I"/>
    <property type="match status" value="1"/>
</dbReference>
<dbReference type="OrthoDB" id="9784339at2"/>
<dbReference type="InterPro" id="IPR050438">
    <property type="entry name" value="LMW_PTPase"/>
</dbReference>
<dbReference type="EMBL" id="NOZR01000046">
    <property type="protein sequence ID" value="OYN74360.1"/>
    <property type="molecule type" value="Genomic_DNA"/>
</dbReference>
<keyword evidence="7" id="KW-1185">Reference proteome</keyword>